<dbReference type="AlphaFoldDB" id="A0A402CWK1"/>
<proteinExistence type="predicted"/>
<dbReference type="Pfam" id="PF13692">
    <property type="entry name" value="Glyco_trans_1_4"/>
    <property type="match status" value="1"/>
</dbReference>
<name>A0A402CWK1_9BACT</name>
<dbReference type="PANTHER" id="PTHR46656">
    <property type="entry name" value="PUTATIVE-RELATED"/>
    <property type="match status" value="1"/>
</dbReference>
<evidence type="ECO:0000313" key="2">
    <source>
        <dbReference type="Proteomes" id="UP000287394"/>
    </source>
</evidence>
<evidence type="ECO:0000313" key="1">
    <source>
        <dbReference type="EMBL" id="BDI34187.1"/>
    </source>
</evidence>
<dbReference type="Gene3D" id="3.40.50.2000">
    <property type="entry name" value="Glycogen Phosphorylase B"/>
    <property type="match status" value="1"/>
</dbReference>
<gene>
    <name evidence="1" type="ORF">CCAX7_62380</name>
</gene>
<dbReference type="SUPFAM" id="SSF53756">
    <property type="entry name" value="UDP-Glycosyltransferase/glycogen phosphorylase"/>
    <property type="match status" value="1"/>
</dbReference>
<dbReference type="PANTHER" id="PTHR46656:SF3">
    <property type="entry name" value="PUTATIVE-RELATED"/>
    <property type="match status" value="1"/>
</dbReference>
<keyword evidence="2" id="KW-1185">Reference proteome</keyword>
<organism evidence="1 2">
    <name type="scientific">Capsulimonas corticalis</name>
    <dbReference type="NCBI Taxonomy" id="2219043"/>
    <lineage>
        <taxon>Bacteria</taxon>
        <taxon>Bacillati</taxon>
        <taxon>Armatimonadota</taxon>
        <taxon>Armatimonadia</taxon>
        <taxon>Capsulimonadales</taxon>
        <taxon>Capsulimonadaceae</taxon>
        <taxon>Capsulimonas</taxon>
    </lineage>
</organism>
<accession>A0A402CWK1</accession>
<sequence>MACADCGVFPSRAQAWCSEALEMMGMGKPVIVTNCSAHTEHCNRNNSLLIDIDERETANDGIWFHGDGDWARLGSAQEEQMVGHMRHIHVLKQAGEDLFNQAGVETVQPLTWRNTVNRLLHAVDCFGQEYTG</sequence>
<dbReference type="EMBL" id="AP025739">
    <property type="protein sequence ID" value="BDI34187.1"/>
    <property type="molecule type" value="Genomic_DNA"/>
</dbReference>
<reference evidence="1 2" key="1">
    <citation type="journal article" date="2019" name="Int. J. Syst. Evol. Microbiol.">
        <title>Capsulimonas corticalis gen. nov., sp. nov., an aerobic capsulated bacterium, of a novel bacterial order, Capsulimonadales ord. nov., of the class Armatimonadia of the phylum Armatimonadetes.</title>
        <authorList>
            <person name="Li J."/>
            <person name="Kudo C."/>
            <person name="Tonouchi A."/>
        </authorList>
    </citation>
    <scope>NUCLEOTIDE SEQUENCE [LARGE SCALE GENOMIC DNA]</scope>
    <source>
        <strain evidence="1 2">AX-7</strain>
    </source>
</reference>
<protein>
    <submittedName>
        <fullName evidence="1">Uncharacterized protein</fullName>
    </submittedName>
</protein>
<dbReference type="KEGG" id="ccot:CCAX7_62380"/>
<dbReference type="Proteomes" id="UP000287394">
    <property type="component" value="Chromosome"/>
</dbReference>